<accession>A0A1L3GNJ3</accession>
<dbReference type="EC" id="2.7.7.62" evidence="9"/>
<dbReference type="OrthoDB" id="9788370at2"/>
<comment type="pathway">
    <text evidence="6">Cofactor biosynthesis; adenosylcobalamin biosynthesis; adenosylcobalamin from cob(II)yrinate a,c-diamide: step 5/7.</text>
</comment>
<dbReference type="PANTHER" id="PTHR34848:SF1">
    <property type="entry name" value="BIFUNCTIONAL ADENOSYLCOBALAMIN BIOSYNTHESIS PROTEIN COBU"/>
    <property type="match status" value="1"/>
</dbReference>
<dbReference type="Pfam" id="PF02283">
    <property type="entry name" value="CobU"/>
    <property type="match status" value="1"/>
</dbReference>
<evidence type="ECO:0000256" key="10">
    <source>
        <dbReference type="ARBA" id="ARBA00022573"/>
    </source>
</evidence>
<comment type="catalytic activity">
    <reaction evidence="3">
        <text>adenosylcob(III)inamide + GTP = adenosylcob(III)inamide phosphate + GDP + H(+)</text>
        <dbReference type="Rhea" id="RHEA:15765"/>
        <dbReference type="ChEBI" id="CHEBI:2480"/>
        <dbReference type="ChEBI" id="CHEBI:15378"/>
        <dbReference type="ChEBI" id="CHEBI:37565"/>
        <dbReference type="ChEBI" id="CHEBI:58189"/>
        <dbReference type="ChEBI" id="CHEBI:58502"/>
        <dbReference type="EC" id="2.7.1.156"/>
    </reaction>
</comment>
<comment type="similarity">
    <text evidence="7">Belongs to the CobU/CobP family.</text>
</comment>
<evidence type="ECO:0000256" key="16">
    <source>
        <dbReference type="ARBA" id="ARBA00029570"/>
    </source>
</evidence>
<evidence type="ECO:0000313" key="20">
    <source>
        <dbReference type="EMBL" id="APG27455.1"/>
    </source>
</evidence>
<evidence type="ECO:0000256" key="11">
    <source>
        <dbReference type="ARBA" id="ARBA00022679"/>
    </source>
</evidence>
<keyword evidence="20" id="KW-0548">Nucleotidyltransferase</keyword>
<feature type="binding site" evidence="19">
    <location>
        <begin position="34"/>
        <end position="36"/>
    </location>
    <ligand>
        <name>GTP</name>
        <dbReference type="ChEBI" id="CHEBI:37565"/>
    </ligand>
</feature>
<dbReference type="PIRSF" id="PIRSF006135">
    <property type="entry name" value="CobU"/>
    <property type="match status" value="1"/>
</dbReference>
<evidence type="ECO:0000256" key="3">
    <source>
        <dbReference type="ARBA" id="ARBA00001522"/>
    </source>
</evidence>
<evidence type="ECO:0000256" key="15">
    <source>
        <dbReference type="ARBA" id="ARBA00023134"/>
    </source>
</evidence>
<dbReference type="SUPFAM" id="SSF52540">
    <property type="entry name" value="P-loop containing nucleoside triphosphate hydrolases"/>
    <property type="match status" value="1"/>
</dbReference>
<proteinExistence type="inferred from homology"/>
<feature type="binding site" evidence="19">
    <location>
        <position position="63"/>
    </location>
    <ligand>
        <name>GTP</name>
        <dbReference type="ChEBI" id="CHEBI:37565"/>
    </ligand>
</feature>
<gene>
    <name evidence="20" type="ORF">A7E78_06125</name>
</gene>
<dbReference type="Gene3D" id="3.40.50.300">
    <property type="entry name" value="P-loop containing nucleotide triphosphate hydrolases"/>
    <property type="match status" value="1"/>
</dbReference>
<evidence type="ECO:0000256" key="5">
    <source>
        <dbReference type="ARBA" id="ARBA00004692"/>
    </source>
</evidence>
<evidence type="ECO:0000256" key="6">
    <source>
        <dbReference type="ARBA" id="ARBA00005159"/>
    </source>
</evidence>
<dbReference type="AlphaFoldDB" id="A0A1L3GNJ3"/>
<evidence type="ECO:0000256" key="18">
    <source>
        <dbReference type="PIRSR" id="PIRSR006135-1"/>
    </source>
</evidence>
<dbReference type="CDD" id="cd00544">
    <property type="entry name" value="CobU"/>
    <property type="match status" value="1"/>
</dbReference>
<sequence>MSRLILITGGARSGKSAFAQQLAESLPGPHTYVATSPVTDPEMAERVRKHRLARENHDWQTLEEPLDLAGTLARTEDCPTVLVDCLTLWINNLMYRATNNRQPLTEEDVEEHCRAVIGAAHQHPGTVIFVTGEVGLGIVPENREARLFRDLLGRCNQSLAAAARQVTLVACGLPLHLKQENTP</sequence>
<evidence type="ECO:0000256" key="14">
    <source>
        <dbReference type="ARBA" id="ARBA00022840"/>
    </source>
</evidence>
<evidence type="ECO:0000256" key="12">
    <source>
        <dbReference type="ARBA" id="ARBA00022741"/>
    </source>
</evidence>
<dbReference type="EMBL" id="CP015519">
    <property type="protein sequence ID" value="APG27455.1"/>
    <property type="molecule type" value="Genomic_DNA"/>
</dbReference>
<keyword evidence="15 19" id="KW-0342">GTP-binding</keyword>
<comment type="catalytic activity">
    <reaction evidence="1">
        <text>adenosylcob(III)inamide + ATP = adenosylcob(III)inamide phosphate + ADP + H(+)</text>
        <dbReference type="Rhea" id="RHEA:15769"/>
        <dbReference type="ChEBI" id="CHEBI:2480"/>
        <dbReference type="ChEBI" id="CHEBI:15378"/>
        <dbReference type="ChEBI" id="CHEBI:30616"/>
        <dbReference type="ChEBI" id="CHEBI:58502"/>
        <dbReference type="ChEBI" id="CHEBI:456216"/>
        <dbReference type="EC" id="2.7.1.156"/>
    </reaction>
</comment>
<dbReference type="Proteomes" id="UP000182517">
    <property type="component" value="Chromosome"/>
</dbReference>
<evidence type="ECO:0000256" key="9">
    <source>
        <dbReference type="ARBA" id="ARBA00012523"/>
    </source>
</evidence>
<feature type="binding site" evidence="19">
    <location>
        <begin position="9"/>
        <end position="16"/>
    </location>
    <ligand>
        <name>GTP</name>
        <dbReference type="ChEBI" id="CHEBI:37565"/>
    </ligand>
</feature>
<dbReference type="STRING" id="1842532.A7E78_06125"/>
<feature type="binding site" evidence="19">
    <location>
        <begin position="51"/>
        <end position="54"/>
    </location>
    <ligand>
        <name>GTP</name>
        <dbReference type="ChEBI" id="CHEBI:37565"/>
    </ligand>
</feature>
<keyword evidence="13 20" id="KW-0418">Kinase</keyword>
<dbReference type="GO" id="GO:0005524">
    <property type="term" value="F:ATP binding"/>
    <property type="evidence" value="ECO:0007669"/>
    <property type="project" value="UniProtKB-KW"/>
</dbReference>
<dbReference type="GO" id="GO:0009236">
    <property type="term" value="P:cobalamin biosynthetic process"/>
    <property type="evidence" value="ECO:0007669"/>
    <property type="project" value="UniProtKB-UniPathway"/>
</dbReference>
<evidence type="ECO:0000256" key="17">
    <source>
        <dbReference type="ARBA" id="ARBA00030571"/>
    </source>
</evidence>
<comment type="function">
    <text evidence="4">Catalyzes ATP-dependent phosphorylation of adenosylcobinamide and addition of GMP to adenosylcobinamide phosphate.</text>
</comment>
<keyword evidence="21" id="KW-1185">Reference proteome</keyword>
<dbReference type="InterPro" id="IPR027417">
    <property type="entry name" value="P-loop_NTPase"/>
</dbReference>
<comment type="pathway">
    <text evidence="5">Cofactor biosynthesis; adenosylcobalamin biosynthesis; adenosylcobalamin from cob(II)yrinate a,c-diamide: step 6/7.</text>
</comment>
<dbReference type="GO" id="GO:0008820">
    <property type="term" value="F:cobinamide phosphate guanylyltransferase activity"/>
    <property type="evidence" value="ECO:0007669"/>
    <property type="project" value="UniProtKB-EC"/>
</dbReference>
<dbReference type="RefSeq" id="WP_072283422.1">
    <property type="nucleotide sequence ID" value="NZ_CP015519.1"/>
</dbReference>
<dbReference type="NCBIfam" id="NF004469">
    <property type="entry name" value="PRK05800.1"/>
    <property type="match status" value="1"/>
</dbReference>
<evidence type="ECO:0000256" key="19">
    <source>
        <dbReference type="PIRSR" id="PIRSR006135-2"/>
    </source>
</evidence>
<dbReference type="PANTHER" id="PTHR34848">
    <property type="match status" value="1"/>
</dbReference>
<evidence type="ECO:0000313" key="21">
    <source>
        <dbReference type="Proteomes" id="UP000182517"/>
    </source>
</evidence>
<keyword evidence="12 19" id="KW-0547">Nucleotide-binding</keyword>
<name>A0A1L3GNJ3_9BACT</name>
<feature type="binding site" evidence="19">
    <location>
        <position position="84"/>
    </location>
    <ligand>
        <name>GTP</name>
        <dbReference type="ChEBI" id="CHEBI:37565"/>
    </ligand>
</feature>
<evidence type="ECO:0000256" key="2">
    <source>
        <dbReference type="ARBA" id="ARBA00000711"/>
    </source>
</evidence>
<dbReference type="UniPathway" id="UPA00148">
    <property type="reaction ID" value="UER00236"/>
</dbReference>
<feature type="active site" description="GMP-histidine intermediate" evidence="18">
    <location>
        <position position="50"/>
    </location>
</feature>
<dbReference type="GO" id="GO:0043752">
    <property type="term" value="F:adenosylcobinamide kinase activity"/>
    <property type="evidence" value="ECO:0007669"/>
    <property type="project" value="UniProtKB-EC"/>
</dbReference>
<keyword evidence="10" id="KW-0169">Cobalamin biosynthesis</keyword>
<keyword evidence="14" id="KW-0067">ATP-binding</keyword>
<comment type="catalytic activity">
    <reaction evidence="2">
        <text>adenosylcob(III)inamide phosphate + GTP + H(+) = adenosylcob(III)inamide-GDP + diphosphate</text>
        <dbReference type="Rhea" id="RHEA:22712"/>
        <dbReference type="ChEBI" id="CHEBI:15378"/>
        <dbReference type="ChEBI" id="CHEBI:33019"/>
        <dbReference type="ChEBI" id="CHEBI:37565"/>
        <dbReference type="ChEBI" id="CHEBI:58502"/>
        <dbReference type="ChEBI" id="CHEBI:60487"/>
        <dbReference type="EC" id="2.7.7.62"/>
    </reaction>
</comment>
<evidence type="ECO:0000256" key="7">
    <source>
        <dbReference type="ARBA" id="ARBA00007490"/>
    </source>
</evidence>
<evidence type="ECO:0000256" key="4">
    <source>
        <dbReference type="ARBA" id="ARBA00003889"/>
    </source>
</evidence>
<reference evidence="20 21" key="1">
    <citation type="journal article" date="2017" name="Genome Announc.">
        <title>Complete Genome Sequences of Two Acetylene-Fermenting Pelobacter acetylenicus Strains.</title>
        <authorList>
            <person name="Sutton J.M."/>
            <person name="Baesman S.M."/>
            <person name="Fierst J.L."/>
            <person name="Poret-Peterson A.T."/>
            <person name="Oremland R.S."/>
            <person name="Dunlap D.S."/>
            <person name="Akob D.M."/>
        </authorList>
    </citation>
    <scope>NUCLEOTIDE SEQUENCE [LARGE SCALE GENOMIC DNA]</scope>
    <source>
        <strain evidence="20 21">SFB93</strain>
    </source>
</reference>
<evidence type="ECO:0000256" key="1">
    <source>
        <dbReference type="ARBA" id="ARBA00000312"/>
    </source>
</evidence>
<evidence type="ECO:0000256" key="8">
    <source>
        <dbReference type="ARBA" id="ARBA00012016"/>
    </source>
</evidence>
<evidence type="ECO:0000256" key="13">
    <source>
        <dbReference type="ARBA" id="ARBA00022777"/>
    </source>
</evidence>
<keyword evidence="11 20" id="KW-0808">Transferase</keyword>
<protein>
    <recommendedName>
        <fullName evidence="16">Adenosylcobinamide kinase</fullName>
        <ecNumber evidence="8">2.7.1.156</ecNumber>
        <ecNumber evidence="9">2.7.7.62</ecNumber>
    </recommendedName>
    <alternativeName>
        <fullName evidence="17">Adenosylcobinamide-phosphate guanylyltransferase</fullName>
    </alternativeName>
</protein>
<dbReference type="KEGG" id="pef:A7E78_06125"/>
<dbReference type="InterPro" id="IPR003203">
    <property type="entry name" value="CobU/CobP"/>
</dbReference>
<dbReference type="GO" id="GO:0005525">
    <property type="term" value="F:GTP binding"/>
    <property type="evidence" value="ECO:0007669"/>
    <property type="project" value="UniProtKB-KW"/>
</dbReference>
<dbReference type="EC" id="2.7.1.156" evidence="8"/>
<organism evidence="20 21">
    <name type="scientific">Syntrophotalea acetylenivorans</name>
    <dbReference type="NCBI Taxonomy" id="1842532"/>
    <lineage>
        <taxon>Bacteria</taxon>
        <taxon>Pseudomonadati</taxon>
        <taxon>Thermodesulfobacteriota</taxon>
        <taxon>Desulfuromonadia</taxon>
        <taxon>Desulfuromonadales</taxon>
        <taxon>Syntrophotaleaceae</taxon>
        <taxon>Syntrophotalea</taxon>
    </lineage>
</organism>